<evidence type="ECO:0000256" key="8">
    <source>
        <dbReference type="RuleBase" id="RU363060"/>
    </source>
</evidence>
<proteinExistence type="inferred from homology"/>
<organism evidence="10 11">
    <name type="scientific">Thermatribacter velox</name>
    <dbReference type="NCBI Taxonomy" id="3039681"/>
    <lineage>
        <taxon>Bacteria</taxon>
        <taxon>Pseudomonadati</taxon>
        <taxon>Atribacterota</taxon>
        <taxon>Atribacteria</taxon>
        <taxon>Atribacterales</taxon>
        <taxon>Thermatribacteraceae</taxon>
        <taxon>Thermatribacter</taxon>
    </lineage>
</organism>
<sequence>MATAMILTYGIFLGLLVLIGVMAAKGKWRLSRKTFLRLFWSSLLFLGVCSLAVFGFALPNALAQTENAPVATQPVSSGLGLLGAGLATGLAAIGAGIAVAITGSSAIGAISEKPELFGRTLTYVGLAEGIAIYGMIISVLILGRM</sequence>
<protein>
    <submittedName>
        <fullName evidence="10">ATP synthase subunit C</fullName>
    </submittedName>
</protein>
<feature type="transmembrane region" description="Helical" evidence="8">
    <location>
        <begin position="121"/>
        <end position="142"/>
    </location>
</feature>
<dbReference type="InterPro" id="IPR002379">
    <property type="entry name" value="ATPase_proteolipid_c-like_dom"/>
</dbReference>
<dbReference type="CDD" id="cd18120">
    <property type="entry name" value="ATP-synt_Vo_Ao_c"/>
    <property type="match status" value="1"/>
</dbReference>
<dbReference type="SUPFAM" id="SSF81333">
    <property type="entry name" value="F1F0 ATP synthase subunit C"/>
    <property type="match status" value="1"/>
</dbReference>
<dbReference type="Proteomes" id="UP001461341">
    <property type="component" value="Chromosome"/>
</dbReference>
<feature type="transmembrane region" description="Helical" evidence="8">
    <location>
        <begin position="6"/>
        <end position="24"/>
    </location>
</feature>
<keyword evidence="6 8" id="KW-0406">Ion transport</keyword>
<evidence type="ECO:0000259" key="9">
    <source>
        <dbReference type="Pfam" id="PF00137"/>
    </source>
</evidence>
<evidence type="ECO:0000256" key="5">
    <source>
        <dbReference type="ARBA" id="ARBA00022989"/>
    </source>
</evidence>
<feature type="domain" description="V-ATPase proteolipid subunit C-like" evidence="9">
    <location>
        <begin position="82"/>
        <end position="141"/>
    </location>
</feature>
<evidence type="ECO:0000313" key="11">
    <source>
        <dbReference type="Proteomes" id="UP001461341"/>
    </source>
</evidence>
<evidence type="ECO:0000256" key="1">
    <source>
        <dbReference type="ARBA" id="ARBA00004141"/>
    </source>
</evidence>
<evidence type="ECO:0000256" key="4">
    <source>
        <dbReference type="ARBA" id="ARBA00022692"/>
    </source>
</evidence>
<dbReference type="InterPro" id="IPR000245">
    <property type="entry name" value="ATPase_proteolipid_csu"/>
</dbReference>
<comment type="subcellular location">
    <subcellularLocation>
        <location evidence="1">Membrane</location>
        <topology evidence="1">Multi-pass membrane protein</topology>
    </subcellularLocation>
</comment>
<evidence type="ECO:0000256" key="2">
    <source>
        <dbReference type="ARBA" id="ARBA00007296"/>
    </source>
</evidence>
<keyword evidence="4 8" id="KW-0812">Transmembrane</keyword>
<dbReference type="EMBL" id="CP121689">
    <property type="protein sequence ID" value="WZL76517.1"/>
    <property type="molecule type" value="Genomic_DNA"/>
</dbReference>
<keyword evidence="7 8" id="KW-0472">Membrane</keyword>
<dbReference type="InterPro" id="IPR035921">
    <property type="entry name" value="F/V-ATP_Csub_sf"/>
</dbReference>
<feature type="transmembrane region" description="Helical" evidence="8">
    <location>
        <begin position="36"/>
        <end position="58"/>
    </location>
</feature>
<dbReference type="Pfam" id="PF00137">
    <property type="entry name" value="ATP-synt_C"/>
    <property type="match status" value="1"/>
</dbReference>
<evidence type="ECO:0000256" key="6">
    <source>
        <dbReference type="ARBA" id="ARBA00023065"/>
    </source>
</evidence>
<keyword evidence="5 8" id="KW-1133">Transmembrane helix</keyword>
<accession>A0ABZ2YD33</accession>
<reference evidence="10 11" key="1">
    <citation type="submission" date="2023-03" db="EMBL/GenBank/DDBJ databases">
        <title>Novel Species.</title>
        <authorList>
            <person name="Ma S."/>
        </authorList>
    </citation>
    <scope>NUCLEOTIDE SEQUENCE [LARGE SCALE GENOMIC DNA]</scope>
    <source>
        <strain evidence="10 11">B11</strain>
    </source>
</reference>
<keyword evidence="11" id="KW-1185">Reference proteome</keyword>
<evidence type="ECO:0000256" key="7">
    <source>
        <dbReference type="ARBA" id="ARBA00023136"/>
    </source>
</evidence>
<name>A0ABZ2YD33_9BACT</name>
<evidence type="ECO:0000313" key="10">
    <source>
        <dbReference type="EMBL" id="WZL76517.1"/>
    </source>
</evidence>
<dbReference type="Gene3D" id="1.20.120.610">
    <property type="entry name" value="lithium bound rotor ring of v- atpase"/>
    <property type="match status" value="1"/>
</dbReference>
<dbReference type="PRINTS" id="PR00122">
    <property type="entry name" value="VACATPASE"/>
</dbReference>
<gene>
    <name evidence="10" type="ORF">QBE54_01940</name>
</gene>
<keyword evidence="3 8" id="KW-0813">Transport</keyword>
<dbReference type="RefSeq" id="WP_369018681.1">
    <property type="nucleotide sequence ID" value="NZ_CP121689.1"/>
</dbReference>
<evidence type="ECO:0000256" key="3">
    <source>
        <dbReference type="ARBA" id="ARBA00022448"/>
    </source>
</evidence>
<feature type="transmembrane region" description="Helical" evidence="8">
    <location>
        <begin position="78"/>
        <end position="101"/>
    </location>
</feature>
<comment type="similarity">
    <text evidence="2 8">Belongs to the V-ATPase proteolipid subunit family.</text>
</comment>